<evidence type="ECO:0000313" key="5">
    <source>
        <dbReference type="Proteomes" id="UP000199495"/>
    </source>
</evidence>
<dbReference type="Pfam" id="PF07012">
    <property type="entry name" value="Curlin_rpt"/>
    <property type="match status" value="1"/>
</dbReference>
<keyword evidence="5" id="KW-1185">Reference proteome</keyword>
<reference evidence="4 5" key="1">
    <citation type="submission" date="2016-10" db="EMBL/GenBank/DDBJ databases">
        <authorList>
            <person name="de Groot N.N."/>
        </authorList>
    </citation>
    <scope>NUCLEOTIDE SEQUENCE [LARGE SCALE GENOMIC DNA]</scope>
    <source>
        <strain evidence="4 5">CGMCC 1.10267</strain>
    </source>
</reference>
<feature type="signal peptide" evidence="3">
    <location>
        <begin position="1"/>
        <end position="24"/>
    </location>
</feature>
<dbReference type="Proteomes" id="UP000199495">
    <property type="component" value="Unassembled WGS sequence"/>
</dbReference>
<dbReference type="RefSeq" id="WP_090593068.1">
    <property type="nucleotide sequence ID" value="NZ_FNCS01000002.1"/>
</dbReference>
<accession>A0A1G7TS36</accession>
<name>A0A1G7TS36_9HYPH</name>
<proteinExistence type="inferred from homology"/>
<organism evidence="4 5">
    <name type="scientific">Pelagibacterium luteolum</name>
    <dbReference type="NCBI Taxonomy" id="440168"/>
    <lineage>
        <taxon>Bacteria</taxon>
        <taxon>Pseudomonadati</taxon>
        <taxon>Pseudomonadota</taxon>
        <taxon>Alphaproteobacteria</taxon>
        <taxon>Hyphomicrobiales</taxon>
        <taxon>Devosiaceae</taxon>
        <taxon>Pelagibacterium</taxon>
    </lineage>
</organism>
<evidence type="ECO:0000256" key="1">
    <source>
        <dbReference type="ARBA" id="ARBA00009766"/>
    </source>
</evidence>
<feature type="chain" id="PRO_5011695489" evidence="3">
    <location>
        <begin position="25"/>
        <end position="133"/>
    </location>
</feature>
<dbReference type="STRING" id="440168.SAMN04487974_102292"/>
<evidence type="ECO:0000256" key="3">
    <source>
        <dbReference type="SAM" id="SignalP"/>
    </source>
</evidence>
<dbReference type="AlphaFoldDB" id="A0A1G7TS36"/>
<evidence type="ECO:0000256" key="2">
    <source>
        <dbReference type="ARBA" id="ARBA00022729"/>
    </source>
</evidence>
<comment type="similarity">
    <text evidence="1">Belongs to the CsgA/CsgB family.</text>
</comment>
<protein>
    <submittedName>
        <fullName evidence="4">Minor curlin subunit</fullName>
    </submittedName>
</protein>
<keyword evidence="2 3" id="KW-0732">Signal</keyword>
<evidence type="ECO:0000313" key="4">
    <source>
        <dbReference type="EMBL" id="SDG37774.1"/>
    </source>
</evidence>
<dbReference type="EMBL" id="FNCS01000002">
    <property type="protein sequence ID" value="SDG37774.1"/>
    <property type="molecule type" value="Genomic_DNA"/>
</dbReference>
<dbReference type="OrthoDB" id="7907227at2"/>
<sequence>MAKISAIAVAAVMTLSVISFTAPAAHAGQVSINLAPTNAEQHRMMQLGLGVYGLVKNIESGSITQHGNNNRAGLSQGGSRNLGIVHQEGNRHTGTLEQQGGGNSYGLFQFGRGTQANVRQNGGQSGLGFVFGW</sequence>
<dbReference type="GO" id="GO:0009289">
    <property type="term" value="C:pilus"/>
    <property type="evidence" value="ECO:0007669"/>
    <property type="project" value="InterPro"/>
</dbReference>
<gene>
    <name evidence="4" type="ORF">SAMN04487974_102292</name>
</gene>
<dbReference type="InterPro" id="IPR009742">
    <property type="entry name" value="Curlin_rpt"/>
</dbReference>
<dbReference type="GO" id="GO:0007155">
    <property type="term" value="P:cell adhesion"/>
    <property type="evidence" value="ECO:0007669"/>
    <property type="project" value="InterPro"/>
</dbReference>